<dbReference type="Pfam" id="PF14134">
    <property type="entry name" value="DUF4301"/>
    <property type="match status" value="1"/>
</dbReference>
<sequence>MNSEEKINGQREQVLNDQSKVVLFAPCRIGEGILQLTSEEWNTTIRAFQASNASPTYFIPASGSGSRMFAFLFDFLNQPNTSDIGAVERFMNHIQEFAFYQLLPNDLKLKIRENALDAEELANFLLGRSGLDFGNLPKGLIPFHYNEPFVLNPFQEHVLQGTRLSNGRAKFHFTIQPEFEEKIKASIMNLEGLTGKQYAVSYSTQSKETDAYAFDEKGAIALDEGKEIRRPAGHGALLENLNELDEELIFIKNIDNVQHFNSSNYSMETWSVLGGLLQKFRTALSTLSRNPDKAKLVELNEKYQFLSPAEINAVRTNEELIQLINRPVRVCGMVRNEGQPGGGPFWVDDHGVISKQIVEKAQISHHGEQFRLMVKSTHFNPVMIALCPRDLQNEKVDLTAFRDNSKYFIVNKTQKGQEIKYMELPGLWNGGMAKWNTLFVEISQKTFSPVKTVLDLLEEGHRG</sequence>
<name>A0A8J6PD52_9FLAO</name>
<protein>
    <submittedName>
        <fullName evidence="2">DUF4301 family protein</fullName>
    </submittedName>
</protein>
<dbReference type="EMBL" id="JACVEL010000006">
    <property type="protein sequence ID" value="MBC9812912.1"/>
    <property type="molecule type" value="Genomic_DNA"/>
</dbReference>
<comment type="caution">
    <text evidence="2">The sequence shown here is derived from an EMBL/GenBank/DDBJ whole genome shotgun (WGS) entry which is preliminary data.</text>
</comment>
<dbReference type="InterPro" id="IPR025393">
    <property type="entry name" value="DUF4301"/>
</dbReference>
<dbReference type="SUPFAM" id="SSF53448">
    <property type="entry name" value="Nucleotide-diphospho-sugar transferases"/>
    <property type="match status" value="1"/>
</dbReference>
<reference evidence="2" key="1">
    <citation type="submission" date="2020-09" db="EMBL/GenBank/DDBJ databases">
        <title>Taishania pollutisoli gen. nov., sp. nov., Isolated from Tetrabromobisphenol A-Contaminated Soil.</title>
        <authorList>
            <person name="Chen Q."/>
        </authorList>
    </citation>
    <scope>NUCLEOTIDE SEQUENCE</scope>
    <source>
        <strain evidence="2">CZZ-1</strain>
    </source>
</reference>
<dbReference type="AlphaFoldDB" id="A0A8J6PD52"/>
<gene>
    <name evidence="2" type="ORF">H9Y05_10560</name>
</gene>
<feature type="domain" description="DUF4301" evidence="1">
    <location>
        <begin position="3"/>
        <end position="462"/>
    </location>
</feature>
<evidence type="ECO:0000313" key="2">
    <source>
        <dbReference type="EMBL" id="MBC9812912.1"/>
    </source>
</evidence>
<evidence type="ECO:0000259" key="1">
    <source>
        <dbReference type="Pfam" id="PF14134"/>
    </source>
</evidence>
<accession>A0A8J6PD52</accession>
<dbReference type="InterPro" id="IPR029044">
    <property type="entry name" value="Nucleotide-diphossugar_trans"/>
</dbReference>
<keyword evidence="3" id="KW-1185">Reference proteome</keyword>
<dbReference type="Proteomes" id="UP000652681">
    <property type="component" value="Unassembled WGS sequence"/>
</dbReference>
<evidence type="ECO:0000313" key="3">
    <source>
        <dbReference type="Proteomes" id="UP000652681"/>
    </source>
</evidence>
<organism evidence="2 3">
    <name type="scientific">Taishania pollutisoli</name>
    <dbReference type="NCBI Taxonomy" id="2766479"/>
    <lineage>
        <taxon>Bacteria</taxon>
        <taxon>Pseudomonadati</taxon>
        <taxon>Bacteroidota</taxon>
        <taxon>Flavobacteriia</taxon>
        <taxon>Flavobacteriales</taxon>
        <taxon>Crocinitomicaceae</taxon>
        <taxon>Taishania</taxon>
    </lineage>
</organism>
<proteinExistence type="predicted"/>
<dbReference type="RefSeq" id="WP_163492482.1">
    <property type="nucleotide sequence ID" value="NZ_JACVEL010000006.1"/>
</dbReference>